<name>A0ABD0WEH3_UMBPY</name>
<dbReference type="EMBL" id="JAGEUA010000007">
    <property type="protein sequence ID" value="KAL0970074.1"/>
    <property type="molecule type" value="Genomic_DNA"/>
</dbReference>
<proteinExistence type="predicted"/>
<feature type="compositionally biased region" description="Polar residues" evidence="1">
    <location>
        <begin position="1"/>
        <end position="12"/>
    </location>
</feature>
<evidence type="ECO:0000313" key="2">
    <source>
        <dbReference type="EMBL" id="KAL0970074.1"/>
    </source>
</evidence>
<feature type="compositionally biased region" description="Polar residues" evidence="1">
    <location>
        <begin position="26"/>
        <end position="38"/>
    </location>
</feature>
<comment type="caution">
    <text evidence="2">The sequence shown here is derived from an EMBL/GenBank/DDBJ whole genome shotgun (WGS) entry which is preliminary data.</text>
</comment>
<evidence type="ECO:0000313" key="3">
    <source>
        <dbReference type="Proteomes" id="UP001557470"/>
    </source>
</evidence>
<dbReference type="Proteomes" id="UP001557470">
    <property type="component" value="Unassembled WGS sequence"/>
</dbReference>
<organism evidence="2 3">
    <name type="scientific">Umbra pygmaea</name>
    <name type="common">Eastern mudminnow</name>
    <dbReference type="NCBI Taxonomy" id="75934"/>
    <lineage>
        <taxon>Eukaryota</taxon>
        <taxon>Metazoa</taxon>
        <taxon>Chordata</taxon>
        <taxon>Craniata</taxon>
        <taxon>Vertebrata</taxon>
        <taxon>Euteleostomi</taxon>
        <taxon>Actinopterygii</taxon>
        <taxon>Neopterygii</taxon>
        <taxon>Teleostei</taxon>
        <taxon>Protacanthopterygii</taxon>
        <taxon>Esociformes</taxon>
        <taxon>Umbridae</taxon>
        <taxon>Umbra</taxon>
    </lineage>
</organism>
<gene>
    <name evidence="2" type="ORF">UPYG_G00236790</name>
</gene>
<evidence type="ECO:0000256" key="1">
    <source>
        <dbReference type="SAM" id="MobiDB-lite"/>
    </source>
</evidence>
<feature type="non-terminal residue" evidence="2">
    <location>
        <position position="1"/>
    </location>
</feature>
<protein>
    <submittedName>
        <fullName evidence="2">Uncharacterized protein</fullName>
    </submittedName>
</protein>
<feature type="region of interest" description="Disordered" evidence="1">
    <location>
        <begin position="137"/>
        <end position="156"/>
    </location>
</feature>
<accession>A0ABD0WEH3</accession>
<dbReference type="AlphaFoldDB" id="A0ABD0WEH3"/>
<sequence>LGNTNQPTQTTSHDSEEVTLHLESIPNPSTGEQDSTAATGMVQGAVATDGPECELCLPPTGQANICMDQGAVTKADPGHDINQPPTGPDLTAGMSMDLGAGTEDGPELHFSPPPTGKDSIAAIDQGAGTMANAEEVFNPPPTGPGTTRNQRKKVGIKPKDCPHNNQDVHTYRGIIRTRQRKGKTELLYDWMPCDLCGKTWPPTWETA</sequence>
<feature type="region of interest" description="Disordered" evidence="1">
    <location>
        <begin position="1"/>
        <end position="39"/>
    </location>
</feature>
<keyword evidence="3" id="KW-1185">Reference proteome</keyword>
<reference evidence="2 3" key="1">
    <citation type="submission" date="2024-06" db="EMBL/GenBank/DDBJ databases">
        <authorList>
            <person name="Pan Q."/>
            <person name="Wen M."/>
            <person name="Jouanno E."/>
            <person name="Zahm M."/>
            <person name="Klopp C."/>
            <person name="Cabau C."/>
            <person name="Louis A."/>
            <person name="Berthelot C."/>
            <person name="Parey E."/>
            <person name="Roest Crollius H."/>
            <person name="Montfort J."/>
            <person name="Robinson-Rechavi M."/>
            <person name="Bouchez O."/>
            <person name="Lampietro C."/>
            <person name="Lopez Roques C."/>
            <person name="Donnadieu C."/>
            <person name="Postlethwait J."/>
            <person name="Bobe J."/>
            <person name="Verreycken H."/>
            <person name="Guiguen Y."/>
        </authorList>
    </citation>
    <scope>NUCLEOTIDE SEQUENCE [LARGE SCALE GENOMIC DNA]</scope>
    <source>
        <strain evidence="2">Up_M1</strain>
        <tissue evidence="2">Testis</tissue>
    </source>
</reference>